<evidence type="ECO:0000256" key="3">
    <source>
        <dbReference type="ARBA" id="ARBA00023125"/>
    </source>
</evidence>
<name>A0AAJ4W4W9_MYRPR</name>
<keyword evidence="4" id="KW-0472">Membrane</keyword>
<proteinExistence type="predicted"/>
<dbReference type="SMART" id="SM00534">
    <property type="entry name" value="MUTSac"/>
    <property type="match status" value="1"/>
</dbReference>
<protein>
    <submittedName>
        <fullName evidence="6">MutS domain V</fullName>
    </submittedName>
</protein>
<organism evidence="6 7">
    <name type="scientific">Myroides profundi</name>
    <dbReference type="NCBI Taxonomy" id="480520"/>
    <lineage>
        <taxon>Bacteria</taxon>
        <taxon>Pseudomonadati</taxon>
        <taxon>Bacteroidota</taxon>
        <taxon>Flavobacteriia</taxon>
        <taxon>Flavobacteriales</taxon>
        <taxon>Flavobacteriaceae</taxon>
        <taxon>Myroides</taxon>
    </lineage>
</organism>
<dbReference type="GO" id="GO:0006298">
    <property type="term" value="P:mismatch repair"/>
    <property type="evidence" value="ECO:0007669"/>
    <property type="project" value="InterPro"/>
</dbReference>
<dbReference type="Gene3D" id="3.40.50.300">
    <property type="entry name" value="P-loop containing nucleotide triphosphate hydrolases"/>
    <property type="match status" value="1"/>
</dbReference>
<evidence type="ECO:0000313" key="6">
    <source>
        <dbReference type="EMBL" id="SER14882.1"/>
    </source>
</evidence>
<accession>A0AAJ4W4W9</accession>
<dbReference type="Proteomes" id="UP000183496">
    <property type="component" value="Unassembled WGS sequence"/>
</dbReference>
<dbReference type="GO" id="GO:0005829">
    <property type="term" value="C:cytosol"/>
    <property type="evidence" value="ECO:0007669"/>
    <property type="project" value="TreeGrafter"/>
</dbReference>
<keyword evidence="4" id="KW-0812">Transmembrane</keyword>
<feature type="transmembrane region" description="Helical" evidence="4">
    <location>
        <begin position="163"/>
        <end position="196"/>
    </location>
</feature>
<dbReference type="PANTHER" id="PTHR11361">
    <property type="entry name" value="DNA MISMATCH REPAIR PROTEIN MUTS FAMILY MEMBER"/>
    <property type="match status" value="1"/>
</dbReference>
<evidence type="ECO:0000313" key="7">
    <source>
        <dbReference type="Proteomes" id="UP000183496"/>
    </source>
</evidence>
<dbReference type="RefSeq" id="WP_041890038.1">
    <property type="nucleotide sequence ID" value="NZ_CP010817.1"/>
</dbReference>
<gene>
    <name evidence="6" type="ORF">SAMN04488089_1104</name>
</gene>
<dbReference type="KEGG" id="mpw:MPR_1118"/>
<keyword evidence="7" id="KW-1185">Reference proteome</keyword>
<dbReference type="Pfam" id="PF00488">
    <property type="entry name" value="MutS_V"/>
    <property type="match status" value="1"/>
</dbReference>
<feature type="domain" description="DNA mismatch repair proteins mutS family" evidence="5">
    <location>
        <begin position="360"/>
        <end position="546"/>
    </location>
</feature>
<dbReference type="GO" id="GO:0140664">
    <property type="term" value="F:ATP-dependent DNA damage sensor activity"/>
    <property type="evidence" value="ECO:0007669"/>
    <property type="project" value="InterPro"/>
</dbReference>
<dbReference type="AlphaFoldDB" id="A0AAJ4W4W9"/>
<dbReference type="InterPro" id="IPR045076">
    <property type="entry name" value="MutS"/>
</dbReference>
<sequence length="549" mass="63751">MNWILGTLILLILYILLDKKRNRNKRKAQLQKLKENWGHPKGFTDFNFDKIASYHLALSHTTSYQKISQTINQDLDLDDTFTYLDRTHSLIGQQYLYHKLHTIKSPEEVRDLDQTINFFRTDSDERIKVQILLSTLTNRSIYYYHTLFTHNITINRSKLKLAYALNIITISSVLLSLHSLIWILLLLPIFSINLVLHYKNKYAQYDQLSATQNFKHILTSTIQLVRMQKLSTAYDFTETKNAISKLRKLNTLTYFFTSDSAIKDEITTLVMFPIELLKIMLNIEVITFESFLLRAQDAKEELKTSFETIAKIDTAISIASLQTNNQLCQPIFHNSKEIRIEDLIHPLIKNCVSNTIHLKNKSLLLTGSNMAGKTTFIRALTLNTILAQTIGYVFATSYKANFYQINSSIRITDDLHNDTSYYLQEVKQIKRFIIQSNTTDPQLYVLDEILKGTNTKERISAAYAILKYLNKEKDIVIVSTHDIELIELLEKEGYQCQYLQESIVDNELHFDYKLKLGQPQTTNAIKILELNDFPTEITDLAYSTKKMFS</sequence>
<dbReference type="GO" id="GO:0030983">
    <property type="term" value="F:mismatched DNA binding"/>
    <property type="evidence" value="ECO:0007669"/>
    <property type="project" value="InterPro"/>
</dbReference>
<comment type="caution">
    <text evidence="6">The sequence shown here is derived from an EMBL/GenBank/DDBJ whole genome shotgun (WGS) entry which is preliminary data.</text>
</comment>
<dbReference type="EMBL" id="FOFY01000010">
    <property type="protein sequence ID" value="SER14882.1"/>
    <property type="molecule type" value="Genomic_DNA"/>
</dbReference>
<dbReference type="InterPro" id="IPR027417">
    <property type="entry name" value="P-loop_NTPase"/>
</dbReference>
<evidence type="ECO:0000256" key="4">
    <source>
        <dbReference type="SAM" id="Phobius"/>
    </source>
</evidence>
<evidence type="ECO:0000259" key="5">
    <source>
        <dbReference type="SMART" id="SM00534"/>
    </source>
</evidence>
<keyword evidence="1" id="KW-0547">Nucleotide-binding</keyword>
<dbReference type="SUPFAM" id="SSF52540">
    <property type="entry name" value="P-loop containing nucleoside triphosphate hydrolases"/>
    <property type="match status" value="1"/>
</dbReference>
<keyword evidence="4" id="KW-1133">Transmembrane helix</keyword>
<keyword evidence="2" id="KW-0067">ATP-binding</keyword>
<dbReference type="PANTHER" id="PTHR11361:SF152">
    <property type="entry name" value="DNA MISMATCH REPAIR PROTEIN"/>
    <property type="match status" value="1"/>
</dbReference>
<keyword evidence="3" id="KW-0238">DNA-binding</keyword>
<evidence type="ECO:0000256" key="2">
    <source>
        <dbReference type="ARBA" id="ARBA00022840"/>
    </source>
</evidence>
<evidence type="ECO:0000256" key="1">
    <source>
        <dbReference type="ARBA" id="ARBA00022741"/>
    </source>
</evidence>
<dbReference type="InterPro" id="IPR000432">
    <property type="entry name" value="DNA_mismatch_repair_MutS_C"/>
</dbReference>
<dbReference type="GO" id="GO:0005524">
    <property type="term" value="F:ATP binding"/>
    <property type="evidence" value="ECO:0007669"/>
    <property type="project" value="UniProtKB-KW"/>
</dbReference>
<reference evidence="6 7" key="1">
    <citation type="submission" date="2016-10" db="EMBL/GenBank/DDBJ databases">
        <authorList>
            <person name="Varghese N."/>
            <person name="Submissions S."/>
        </authorList>
    </citation>
    <scope>NUCLEOTIDE SEQUENCE [LARGE SCALE GENOMIC DNA]</scope>
    <source>
        <strain evidence="7">DSM 19823 / KCTC 23066 / CCTCC M 208030 / D25</strain>
    </source>
</reference>